<dbReference type="CDD" id="cd05483">
    <property type="entry name" value="retropepsin_like_bacteria"/>
    <property type="match status" value="1"/>
</dbReference>
<feature type="transmembrane region" description="Helical" evidence="1">
    <location>
        <begin position="37"/>
        <end position="56"/>
    </location>
</feature>
<dbReference type="InterPro" id="IPR011969">
    <property type="entry name" value="Clan_AA_Asp_peptidase_C"/>
</dbReference>
<keyword evidence="1" id="KW-0812">Transmembrane</keyword>
<proteinExistence type="predicted"/>
<dbReference type="InterPro" id="IPR021109">
    <property type="entry name" value="Peptidase_aspartic_dom_sf"/>
</dbReference>
<dbReference type="NCBIfam" id="TIGR02281">
    <property type="entry name" value="clan_AA_DTGA"/>
    <property type="match status" value="1"/>
</dbReference>
<reference evidence="2 3" key="1">
    <citation type="submission" date="2018-03" db="EMBL/GenBank/DDBJ databases">
        <title>Rhodobacter veldkampii.</title>
        <authorList>
            <person name="Meyer T.E."/>
            <person name="Miller S."/>
            <person name="Lodha T."/>
            <person name="Gandham S."/>
            <person name="Chintalapati S."/>
            <person name="Chintalapati V.R."/>
        </authorList>
    </citation>
    <scope>NUCLEOTIDE SEQUENCE [LARGE SCALE GENOMIC DNA]</scope>
    <source>
        <strain evidence="2 3">DSM 11550</strain>
    </source>
</reference>
<keyword evidence="1" id="KW-1133">Transmembrane helix</keyword>
<name>A0A2T4JKJ8_9RHOB</name>
<feature type="transmembrane region" description="Helical" evidence="1">
    <location>
        <begin position="6"/>
        <end position="25"/>
    </location>
</feature>
<dbReference type="InterPro" id="IPR001969">
    <property type="entry name" value="Aspartic_peptidase_AS"/>
</dbReference>
<dbReference type="OrthoDB" id="7595324at2"/>
<protein>
    <submittedName>
        <fullName evidence="2">TIGR02281 family clan AA aspartic protease</fullName>
    </submittedName>
</protein>
<keyword evidence="2" id="KW-0378">Hydrolase</keyword>
<dbReference type="GO" id="GO:0004190">
    <property type="term" value="F:aspartic-type endopeptidase activity"/>
    <property type="evidence" value="ECO:0007669"/>
    <property type="project" value="InterPro"/>
</dbReference>
<dbReference type="SUPFAM" id="SSF50630">
    <property type="entry name" value="Acid proteases"/>
    <property type="match status" value="1"/>
</dbReference>
<sequence>MDQDMFARLAYLALLLVAVGGWLIIDLRRNPGRSLQQAAIWVLIFLGVVAAVGLWGDIRRDIAPRQAVMEGGRVELPVAADGHFYLLAEVNGVTVRFVVDTGASDIVLTRRDAARVGLDPDGLSYFGQANTANGRVVTAPVRIAEFALGGIVDRDLRAVVNGGEMDGSLLGMAYLNRFSRLELSRDRMVLER</sequence>
<dbReference type="GO" id="GO:0006508">
    <property type="term" value="P:proteolysis"/>
    <property type="evidence" value="ECO:0007669"/>
    <property type="project" value="UniProtKB-KW"/>
</dbReference>
<dbReference type="EMBL" id="PZKF01000008">
    <property type="protein sequence ID" value="PTE18287.1"/>
    <property type="molecule type" value="Genomic_DNA"/>
</dbReference>
<evidence type="ECO:0000313" key="2">
    <source>
        <dbReference type="EMBL" id="PTE18287.1"/>
    </source>
</evidence>
<dbReference type="AlphaFoldDB" id="A0A2T4JKJ8"/>
<dbReference type="RefSeq" id="WP_107324249.1">
    <property type="nucleotide sequence ID" value="NZ_NHSP01000024.1"/>
</dbReference>
<evidence type="ECO:0000313" key="3">
    <source>
        <dbReference type="Proteomes" id="UP000241899"/>
    </source>
</evidence>
<dbReference type="Proteomes" id="UP000241899">
    <property type="component" value="Unassembled WGS sequence"/>
</dbReference>
<gene>
    <name evidence="2" type="ORF">C5F46_04925</name>
</gene>
<evidence type="ECO:0000256" key="1">
    <source>
        <dbReference type="SAM" id="Phobius"/>
    </source>
</evidence>
<keyword evidence="2" id="KW-0645">Protease</keyword>
<organism evidence="2 3">
    <name type="scientific">Phaeovulum veldkampii DSM 11550</name>
    <dbReference type="NCBI Taxonomy" id="1185920"/>
    <lineage>
        <taxon>Bacteria</taxon>
        <taxon>Pseudomonadati</taxon>
        <taxon>Pseudomonadota</taxon>
        <taxon>Alphaproteobacteria</taxon>
        <taxon>Rhodobacterales</taxon>
        <taxon>Paracoccaceae</taxon>
        <taxon>Phaeovulum</taxon>
    </lineage>
</organism>
<comment type="caution">
    <text evidence="2">The sequence shown here is derived from an EMBL/GenBank/DDBJ whole genome shotgun (WGS) entry which is preliminary data.</text>
</comment>
<keyword evidence="3" id="KW-1185">Reference proteome</keyword>
<dbReference type="Gene3D" id="2.40.70.10">
    <property type="entry name" value="Acid Proteases"/>
    <property type="match status" value="1"/>
</dbReference>
<keyword evidence="1" id="KW-0472">Membrane</keyword>
<accession>A0A2T4JKJ8</accession>
<dbReference type="PROSITE" id="PS00141">
    <property type="entry name" value="ASP_PROTEASE"/>
    <property type="match status" value="1"/>
</dbReference>
<dbReference type="InterPro" id="IPR034122">
    <property type="entry name" value="Retropepsin-like_bacterial"/>
</dbReference>
<dbReference type="Pfam" id="PF13975">
    <property type="entry name" value="gag-asp_proteas"/>
    <property type="match status" value="1"/>
</dbReference>